<comment type="caution">
    <text evidence="1">The sequence shown here is derived from an EMBL/GenBank/DDBJ whole genome shotgun (WGS) entry which is preliminary data.</text>
</comment>
<evidence type="ECO:0000313" key="1">
    <source>
        <dbReference type="EMBL" id="MDY0849654.1"/>
    </source>
</evidence>
<evidence type="ECO:0000313" key="2">
    <source>
        <dbReference type="Proteomes" id="UP001274571"/>
    </source>
</evidence>
<dbReference type="AlphaFoldDB" id="A0AAW9GBK7"/>
<gene>
    <name evidence="1" type="ORF">SOH20_01700</name>
</gene>
<protein>
    <submittedName>
        <fullName evidence="1">Uncharacterized protein</fullName>
    </submittedName>
</protein>
<reference evidence="1" key="1">
    <citation type="submission" date="2023-11" db="EMBL/GenBank/DDBJ databases">
        <title>Genome Sequence of Bacillus thuringiensis stain BLB 30AF.</title>
        <authorList>
            <person name="Farhat A."/>
        </authorList>
    </citation>
    <scope>NUCLEOTIDE SEQUENCE</scope>
    <source>
        <strain evidence="1">BLB30AF</strain>
    </source>
</reference>
<dbReference type="RefSeq" id="WP_002025953.1">
    <property type="nucleotide sequence ID" value="NZ_JAXHDG010000001.1"/>
</dbReference>
<proteinExistence type="predicted"/>
<accession>A0AAW9GBK7</accession>
<organism evidence="1 2">
    <name type="scientific">Bacillus thuringiensis</name>
    <dbReference type="NCBI Taxonomy" id="1428"/>
    <lineage>
        <taxon>Bacteria</taxon>
        <taxon>Bacillati</taxon>
        <taxon>Bacillota</taxon>
        <taxon>Bacilli</taxon>
        <taxon>Bacillales</taxon>
        <taxon>Bacillaceae</taxon>
        <taxon>Bacillus</taxon>
        <taxon>Bacillus cereus group</taxon>
    </lineage>
</organism>
<sequence length="43" mass="5350">MSAAAAMYHVIDHREWLRSFFDRSSFFLLKLRERKELLFRLFD</sequence>
<dbReference type="EMBL" id="JAXCMD010000001">
    <property type="protein sequence ID" value="MDY0849654.1"/>
    <property type="molecule type" value="Genomic_DNA"/>
</dbReference>
<name>A0AAW9GBK7_BACTU</name>
<dbReference type="Proteomes" id="UP001274571">
    <property type="component" value="Unassembled WGS sequence"/>
</dbReference>